<feature type="transmembrane region" description="Helical" evidence="1">
    <location>
        <begin position="12"/>
        <end position="32"/>
    </location>
</feature>
<proteinExistence type="predicted"/>
<comment type="caution">
    <text evidence="2">The sequence shown here is derived from an EMBL/GenBank/DDBJ whole genome shotgun (WGS) entry which is preliminary data.</text>
</comment>
<keyword evidence="1" id="KW-0812">Transmembrane</keyword>
<dbReference type="Proteomes" id="UP000314294">
    <property type="component" value="Unassembled WGS sequence"/>
</dbReference>
<dbReference type="EMBL" id="SRLO01000560">
    <property type="protein sequence ID" value="TNN52058.1"/>
    <property type="molecule type" value="Genomic_DNA"/>
</dbReference>
<sequence length="182" mass="20724">MTSFRIEEEQGQVNLLCLWLLLLFLTTAILCIKNMEHFAHYRKSMRVQLYAWKDLKSHSFVAAPWIYLEPLGQGWCGVGRHRVCPRAQYLGLMDCHLDTSHSLAFSVELDLDNPTELSQNCCEVVFQEDTVNQADTVFDYWLDMANLRICSAPVVSDRCACALCRAGRCPAGAPDRHRVAKI</sequence>
<evidence type="ECO:0000313" key="2">
    <source>
        <dbReference type="EMBL" id="TNN52058.1"/>
    </source>
</evidence>
<organism evidence="2 3">
    <name type="scientific">Liparis tanakae</name>
    <name type="common">Tanaka's snailfish</name>
    <dbReference type="NCBI Taxonomy" id="230148"/>
    <lineage>
        <taxon>Eukaryota</taxon>
        <taxon>Metazoa</taxon>
        <taxon>Chordata</taxon>
        <taxon>Craniata</taxon>
        <taxon>Vertebrata</taxon>
        <taxon>Euteleostomi</taxon>
        <taxon>Actinopterygii</taxon>
        <taxon>Neopterygii</taxon>
        <taxon>Teleostei</taxon>
        <taxon>Neoteleostei</taxon>
        <taxon>Acanthomorphata</taxon>
        <taxon>Eupercaria</taxon>
        <taxon>Perciformes</taxon>
        <taxon>Cottioidei</taxon>
        <taxon>Cottales</taxon>
        <taxon>Liparidae</taxon>
        <taxon>Liparis</taxon>
    </lineage>
</organism>
<evidence type="ECO:0000313" key="3">
    <source>
        <dbReference type="Proteomes" id="UP000314294"/>
    </source>
</evidence>
<keyword evidence="1" id="KW-1133">Transmembrane helix</keyword>
<gene>
    <name evidence="2" type="ORF">EYF80_037718</name>
</gene>
<keyword evidence="3" id="KW-1185">Reference proteome</keyword>
<evidence type="ECO:0000256" key="1">
    <source>
        <dbReference type="SAM" id="Phobius"/>
    </source>
</evidence>
<keyword evidence="1" id="KW-0472">Membrane</keyword>
<protein>
    <submittedName>
        <fullName evidence="2">Uncharacterized protein</fullName>
    </submittedName>
</protein>
<name>A0A4Z2GES5_9TELE</name>
<dbReference type="AlphaFoldDB" id="A0A4Z2GES5"/>
<reference evidence="2 3" key="1">
    <citation type="submission" date="2019-03" db="EMBL/GenBank/DDBJ databases">
        <title>First draft genome of Liparis tanakae, snailfish: a comprehensive survey of snailfish specific genes.</title>
        <authorList>
            <person name="Kim W."/>
            <person name="Song I."/>
            <person name="Jeong J.-H."/>
            <person name="Kim D."/>
            <person name="Kim S."/>
            <person name="Ryu S."/>
            <person name="Song J.Y."/>
            <person name="Lee S.K."/>
        </authorList>
    </citation>
    <scope>NUCLEOTIDE SEQUENCE [LARGE SCALE GENOMIC DNA]</scope>
    <source>
        <tissue evidence="2">Muscle</tissue>
    </source>
</reference>
<accession>A0A4Z2GES5</accession>